<evidence type="ECO:0000313" key="9">
    <source>
        <dbReference type="Proteomes" id="UP000278609"/>
    </source>
</evidence>
<evidence type="ECO:0000256" key="2">
    <source>
        <dbReference type="ARBA" id="ARBA00022475"/>
    </source>
</evidence>
<feature type="transmembrane region" description="Helical" evidence="6">
    <location>
        <begin position="83"/>
        <end position="106"/>
    </location>
</feature>
<protein>
    <submittedName>
        <fullName evidence="8">Conjugal transfer protein TraG</fullName>
    </submittedName>
</protein>
<dbReference type="PANTHER" id="PTHR37937">
    <property type="entry name" value="CONJUGATIVE TRANSFER: DNA TRANSPORT"/>
    <property type="match status" value="1"/>
</dbReference>
<dbReference type="GO" id="GO:0005886">
    <property type="term" value="C:plasma membrane"/>
    <property type="evidence" value="ECO:0007669"/>
    <property type="project" value="UniProtKB-SubCell"/>
</dbReference>
<feature type="domain" description="YWFCY" evidence="7">
    <location>
        <begin position="1"/>
        <end position="111"/>
    </location>
</feature>
<accession>A0A3P1XCG3</accession>
<sequence length="204" mass="23362">EWKITISVADTILMNFHRTTGLFSSILWTKLFAVVFLGLSCLGTKGVKEERITRRKIGVVLSAGAALYLLNGWILSLPVDIDLRAVCYLLTLSAGFICLLMAGSWISRLLKHNLMDDVFNVENESFMQETRLMTNEYSVNLPTRFYYRKKWRDGWINVVNPFRASMVLGTPGSGKSYAIVNNYIKQQIEKGFAMYIYDYKFPDL</sequence>
<organism evidence="8 9">
    <name type="scientific">Tannerella forsythia</name>
    <name type="common">Bacteroides forsythus</name>
    <dbReference type="NCBI Taxonomy" id="28112"/>
    <lineage>
        <taxon>Bacteria</taxon>
        <taxon>Pseudomonadati</taxon>
        <taxon>Bacteroidota</taxon>
        <taxon>Bacteroidia</taxon>
        <taxon>Bacteroidales</taxon>
        <taxon>Tannerellaceae</taxon>
        <taxon>Tannerella</taxon>
    </lineage>
</organism>
<feature type="non-terminal residue" evidence="8">
    <location>
        <position position="204"/>
    </location>
</feature>
<comment type="caution">
    <text evidence="8">The sequence shown here is derived from an EMBL/GenBank/DDBJ whole genome shotgun (WGS) entry which is preliminary data.</text>
</comment>
<dbReference type="EMBL" id="RQYS01000191">
    <property type="protein sequence ID" value="RRD55610.1"/>
    <property type="molecule type" value="Genomic_DNA"/>
</dbReference>
<gene>
    <name evidence="8" type="ORF">EII40_14420</name>
</gene>
<dbReference type="RefSeq" id="WP_221620630.1">
    <property type="nucleotide sequence ID" value="NZ_RQYS01000191.1"/>
</dbReference>
<evidence type="ECO:0000256" key="5">
    <source>
        <dbReference type="ARBA" id="ARBA00023136"/>
    </source>
</evidence>
<evidence type="ECO:0000259" key="7">
    <source>
        <dbReference type="Pfam" id="PF14293"/>
    </source>
</evidence>
<keyword evidence="2" id="KW-1003">Cell membrane</keyword>
<comment type="subcellular location">
    <subcellularLocation>
        <location evidence="1">Cell membrane</location>
        <topology evidence="1">Multi-pass membrane protein</topology>
    </subcellularLocation>
</comment>
<dbReference type="PANTHER" id="PTHR37937:SF1">
    <property type="entry name" value="CONJUGATIVE TRANSFER: DNA TRANSPORT"/>
    <property type="match status" value="1"/>
</dbReference>
<keyword evidence="3 6" id="KW-0812">Transmembrane</keyword>
<evidence type="ECO:0000256" key="4">
    <source>
        <dbReference type="ARBA" id="ARBA00022989"/>
    </source>
</evidence>
<dbReference type="AlphaFoldDB" id="A0A3P1XCG3"/>
<feature type="transmembrane region" description="Helical" evidence="6">
    <location>
        <begin position="57"/>
        <end position="77"/>
    </location>
</feature>
<keyword evidence="5 6" id="KW-0472">Membrane</keyword>
<feature type="transmembrane region" description="Helical" evidence="6">
    <location>
        <begin position="22"/>
        <end position="45"/>
    </location>
</feature>
<evidence type="ECO:0000256" key="6">
    <source>
        <dbReference type="SAM" id="Phobius"/>
    </source>
</evidence>
<evidence type="ECO:0000256" key="3">
    <source>
        <dbReference type="ARBA" id="ARBA00022692"/>
    </source>
</evidence>
<evidence type="ECO:0000256" key="1">
    <source>
        <dbReference type="ARBA" id="ARBA00004651"/>
    </source>
</evidence>
<feature type="non-terminal residue" evidence="8">
    <location>
        <position position="1"/>
    </location>
</feature>
<dbReference type="Pfam" id="PF14293">
    <property type="entry name" value="YWFCY"/>
    <property type="match status" value="1"/>
</dbReference>
<name>A0A3P1XCG3_TANFO</name>
<keyword evidence="4 6" id="KW-1133">Transmembrane helix</keyword>
<evidence type="ECO:0000313" key="8">
    <source>
        <dbReference type="EMBL" id="RRD55610.1"/>
    </source>
</evidence>
<dbReference type="InterPro" id="IPR025988">
    <property type="entry name" value="YWFCY_dom"/>
</dbReference>
<dbReference type="Proteomes" id="UP000278609">
    <property type="component" value="Unassembled WGS sequence"/>
</dbReference>
<proteinExistence type="predicted"/>
<dbReference type="InterPro" id="IPR051539">
    <property type="entry name" value="T4SS-coupling_protein"/>
</dbReference>
<reference evidence="8 9" key="1">
    <citation type="submission" date="2018-11" db="EMBL/GenBank/DDBJ databases">
        <title>Genomes From Bacteria Associated with the Canine Oral Cavity: a Test Case for Automated Genome-Based Taxonomic Assignment.</title>
        <authorList>
            <person name="Coil D.A."/>
            <person name="Jospin G."/>
            <person name="Darling A.E."/>
            <person name="Wallis C."/>
            <person name="Davis I.J."/>
            <person name="Harris S."/>
            <person name="Eisen J.A."/>
            <person name="Holcombe L.J."/>
            <person name="O'Flynn C."/>
        </authorList>
    </citation>
    <scope>NUCLEOTIDE SEQUENCE [LARGE SCALE GENOMIC DNA]</scope>
    <source>
        <strain evidence="8 9">OH2617_COT-023</strain>
    </source>
</reference>